<evidence type="ECO:0000256" key="2">
    <source>
        <dbReference type="ARBA" id="ARBA00008670"/>
    </source>
</evidence>
<dbReference type="GO" id="GO:0005615">
    <property type="term" value="C:extracellular space"/>
    <property type="evidence" value="ECO:0007669"/>
    <property type="project" value="UniProtKB-KW"/>
</dbReference>
<dbReference type="Proteomes" id="UP001153269">
    <property type="component" value="Unassembled WGS sequence"/>
</dbReference>
<dbReference type="GO" id="GO:0016020">
    <property type="term" value="C:membrane"/>
    <property type="evidence" value="ECO:0007669"/>
    <property type="project" value="UniProtKB-SubCell"/>
</dbReference>
<keyword evidence="3" id="KW-0202">Cytokine</keyword>
<dbReference type="Gene3D" id="2.60.120.40">
    <property type="match status" value="1"/>
</dbReference>
<dbReference type="PANTHER" id="PTHR11471:SF24">
    <property type="entry name" value="TUMOR NECROSIS FACTOR LIGAND SUPERFAMILY MEMBER 15"/>
    <property type="match status" value="1"/>
</dbReference>
<evidence type="ECO:0000256" key="4">
    <source>
        <dbReference type="ARBA" id="ARBA00023136"/>
    </source>
</evidence>
<gene>
    <name evidence="7" type="ORF">PLEPLA_LOCUS2979</name>
</gene>
<dbReference type="EMBL" id="CADEAL010000147">
    <property type="protein sequence ID" value="CAB1415263.1"/>
    <property type="molecule type" value="Genomic_DNA"/>
</dbReference>
<name>A0A9N7Y793_PLEPL</name>
<dbReference type="Pfam" id="PF00229">
    <property type="entry name" value="TNF"/>
    <property type="match status" value="1"/>
</dbReference>
<evidence type="ECO:0000256" key="3">
    <source>
        <dbReference type="ARBA" id="ARBA00022514"/>
    </source>
</evidence>
<organism evidence="7 8">
    <name type="scientific">Pleuronectes platessa</name>
    <name type="common">European plaice</name>
    <dbReference type="NCBI Taxonomy" id="8262"/>
    <lineage>
        <taxon>Eukaryota</taxon>
        <taxon>Metazoa</taxon>
        <taxon>Chordata</taxon>
        <taxon>Craniata</taxon>
        <taxon>Vertebrata</taxon>
        <taxon>Euteleostomi</taxon>
        <taxon>Actinopterygii</taxon>
        <taxon>Neopterygii</taxon>
        <taxon>Teleostei</taxon>
        <taxon>Neoteleostei</taxon>
        <taxon>Acanthomorphata</taxon>
        <taxon>Carangaria</taxon>
        <taxon>Pleuronectiformes</taxon>
        <taxon>Pleuronectoidei</taxon>
        <taxon>Pleuronectidae</taxon>
        <taxon>Pleuronectes</taxon>
    </lineage>
</organism>
<keyword evidence="5" id="KW-0812">Transmembrane</keyword>
<keyword evidence="4 5" id="KW-0472">Membrane</keyword>
<protein>
    <recommendedName>
        <fullName evidence="6">THD domain-containing protein</fullName>
    </recommendedName>
</protein>
<dbReference type="GO" id="GO:0005125">
    <property type="term" value="F:cytokine activity"/>
    <property type="evidence" value="ECO:0007669"/>
    <property type="project" value="UniProtKB-KW"/>
</dbReference>
<dbReference type="GO" id="GO:0006955">
    <property type="term" value="P:immune response"/>
    <property type="evidence" value="ECO:0007669"/>
    <property type="project" value="InterPro"/>
</dbReference>
<accession>A0A9N7Y793</accession>
<dbReference type="PROSITE" id="PS50049">
    <property type="entry name" value="THD_2"/>
    <property type="match status" value="1"/>
</dbReference>
<reference evidence="7" key="1">
    <citation type="submission" date="2020-03" db="EMBL/GenBank/DDBJ databases">
        <authorList>
            <person name="Weist P."/>
        </authorList>
    </citation>
    <scope>NUCLEOTIDE SEQUENCE</scope>
</reference>
<dbReference type="InterPro" id="IPR006052">
    <property type="entry name" value="TNF_dom"/>
</dbReference>
<comment type="similarity">
    <text evidence="2">Belongs to the tumor necrosis factor family.</text>
</comment>
<dbReference type="PANTHER" id="PTHR11471">
    <property type="entry name" value="TUMOR NECROSIS FACTOR FAMILY MEMBER"/>
    <property type="match status" value="1"/>
</dbReference>
<feature type="transmembrane region" description="Helical" evidence="5">
    <location>
        <begin position="33"/>
        <end position="59"/>
    </location>
</feature>
<evidence type="ECO:0000256" key="5">
    <source>
        <dbReference type="SAM" id="Phobius"/>
    </source>
</evidence>
<feature type="domain" description="THD" evidence="6">
    <location>
        <begin position="82"/>
        <end position="145"/>
    </location>
</feature>
<dbReference type="AlphaFoldDB" id="A0A9N7Y793"/>
<keyword evidence="5" id="KW-1133">Transmembrane helix</keyword>
<comment type="caution">
    <text evidence="7">The sequence shown here is derived from an EMBL/GenBank/DDBJ whole genome shotgun (WGS) entry which is preliminary data.</text>
</comment>
<dbReference type="GO" id="GO:0005164">
    <property type="term" value="F:tumor necrosis factor receptor binding"/>
    <property type="evidence" value="ECO:0007669"/>
    <property type="project" value="InterPro"/>
</dbReference>
<evidence type="ECO:0000313" key="7">
    <source>
        <dbReference type="EMBL" id="CAB1415263.1"/>
    </source>
</evidence>
<evidence type="ECO:0000259" key="6">
    <source>
        <dbReference type="PROSITE" id="PS50049"/>
    </source>
</evidence>
<sequence>MEESVCCCGADTAVHYQTTFTQLVRLKKKSRQIMAPISVVVLLLLTSAAVALLIMFGLMKQPDSHSSGINLEQQQIIKVKNPSAMLTVGSNINGKCLKWESDLGLAHCHGGFNYDDGNLVVPRDGIYRVFLQITYQNHLVRKSKI</sequence>
<evidence type="ECO:0000313" key="8">
    <source>
        <dbReference type="Proteomes" id="UP001153269"/>
    </source>
</evidence>
<proteinExistence type="inferred from homology"/>
<dbReference type="SUPFAM" id="SSF49842">
    <property type="entry name" value="TNF-like"/>
    <property type="match status" value="1"/>
</dbReference>
<dbReference type="InterPro" id="IPR008983">
    <property type="entry name" value="Tumour_necrosis_fac-like_dom"/>
</dbReference>
<evidence type="ECO:0000256" key="1">
    <source>
        <dbReference type="ARBA" id="ARBA00004370"/>
    </source>
</evidence>
<comment type="subcellular location">
    <subcellularLocation>
        <location evidence="1">Membrane</location>
    </subcellularLocation>
</comment>
<keyword evidence="8" id="KW-1185">Reference proteome</keyword>